<protein>
    <recommendedName>
        <fullName evidence="1">ISXO2-like transposase domain-containing protein</fullName>
    </recommendedName>
</protein>
<feature type="domain" description="ISXO2-like transposase" evidence="1">
    <location>
        <begin position="1"/>
        <end position="93"/>
    </location>
</feature>
<evidence type="ECO:0000259" key="1">
    <source>
        <dbReference type="SMART" id="SM01126"/>
    </source>
</evidence>
<keyword evidence="3" id="KW-1185">Reference proteome</keyword>
<dbReference type="PANTHER" id="PTHR47163">
    <property type="entry name" value="DDE_TNP_IS1595 DOMAIN-CONTAINING PROTEIN"/>
    <property type="match status" value="1"/>
</dbReference>
<dbReference type="Pfam" id="PF12762">
    <property type="entry name" value="DDE_Tnp_IS1595"/>
    <property type="match status" value="1"/>
</dbReference>
<dbReference type="SMART" id="SM01126">
    <property type="entry name" value="DDE_Tnp_IS1595"/>
    <property type="match status" value="1"/>
</dbReference>
<reference evidence="2 3" key="2">
    <citation type="submission" date="2014-03" db="EMBL/GenBank/DDBJ databases">
        <title>The Genome Sequence of Anncaliia algerae insect isolate PRA339.</title>
        <authorList>
            <consortium name="The Broad Institute Genome Sequencing Platform"/>
            <consortium name="The Broad Institute Genome Sequencing Center for Infectious Disease"/>
            <person name="Cuomo C."/>
            <person name="Becnel J."/>
            <person name="Sanscrainte N."/>
            <person name="Walker B."/>
            <person name="Young S.K."/>
            <person name="Zeng Q."/>
            <person name="Gargeya S."/>
            <person name="Fitzgerald M."/>
            <person name="Haas B."/>
            <person name="Abouelleil A."/>
            <person name="Alvarado L."/>
            <person name="Arachchi H.M."/>
            <person name="Berlin A.M."/>
            <person name="Chapman S.B."/>
            <person name="Dewar J."/>
            <person name="Goldberg J."/>
            <person name="Griggs A."/>
            <person name="Gujja S."/>
            <person name="Hansen M."/>
            <person name="Howarth C."/>
            <person name="Imamovic A."/>
            <person name="Larimer J."/>
            <person name="McCowan C."/>
            <person name="Murphy C."/>
            <person name="Neiman D."/>
            <person name="Pearson M."/>
            <person name="Priest M."/>
            <person name="Roberts A."/>
            <person name="Saif S."/>
            <person name="Shea T."/>
            <person name="Sisk P."/>
            <person name="Sykes S."/>
            <person name="Wortman J."/>
            <person name="Nusbaum C."/>
            <person name="Birren B."/>
        </authorList>
    </citation>
    <scope>NUCLEOTIDE SEQUENCE [LARGE SCALE GENOMIC DNA]</scope>
    <source>
        <strain evidence="2 3">PRA339</strain>
    </source>
</reference>
<dbReference type="VEuPathDB" id="MicrosporidiaDB:H312_03089"/>
<dbReference type="EMBL" id="KK365262">
    <property type="protein sequence ID" value="KCZ79516.1"/>
    <property type="molecule type" value="Genomic_DNA"/>
</dbReference>
<dbReference type="InterPro" id="IPR053164">
    <property type="entry name" value="IS1016-like_transposase"/>
</dbReference>
<dbReference type="Proteomes" id="UP000030655">
    <property type="component" value="Unassembled WGS sequence"/>
</dbReference>
<dbReference type="OrthoDB" id="2192769at2759"/>
<evidence type="ECO:0000313" key="3">
    <source>
        <dbReference type="Proteomes" id="UP000030655"/>
    </source>
</evidence>
<dbReference type="HOGENOM" id="CLU_044348_6_3_1"/>
<accession>A0A059EXS8</accession>
<dbReference type="InterPro" id="IPR024445">
    <property type="entry name" value="Tnp_ISXO2-like"/>
</dbReference>
<proteinExistence type="predicted"/>
<evidence type="ECO:0000313" key="2">
    <source>
        <dbReference type="EMBL" id="KCZ79516.1"/>
    </source>
</evidence>
<dbReference type="AlphaFoldDB" id="A0A059EXS8"/>
<reference evidence="3" key="1">
    <citation type="submission" date="2013-02" db="EMBL/GenBank/DDBJ databases">
        <authorList>
            <consortium name="The Broad Institute Genome Sequencing Platform"/>
            <person name="Cuomo C."/>
            <person name="Becnel J."/>
            <person name="Sanscrainte N."/>
            <person name="Walker B."/>
            <person name="Young S.K."/>
            <person name="Zeng Q."/>
            <person name="Gargeya S."/>
            <person name="Fitzgerald M."/>
            <person name="Haas B."/>
            <person name="Abouelleil A."/>
            <person name="Alvarado L."/>
            <person name="Arachchi H.M."/>
            <person name="Berlin A.M."/>
            <person name="Chapman S.B."/>
            <person name="Dewar J."/>
            <person name="Goldberg J."/>
            <person name="Griggs A."/>
            <person name="Gujja S."/>
            <person name="Hansen M."/>
            <person name="Howarth C."/>
            <person name="Imamovic A."/>
            <person name="Larimer J."/>
            <person name="McCowan C."/>
            <person name="Murphy C."/>
            <person name="Neiman D."/>
            <person name="Pearson M."/>
            <person name="Priest M."/>
            <person name="Roberts A."/>
            <person name="Saif S."/>
            <person name="Shea T."/>
            <person name="Sisk P."/>
            <person name="Sykes S."/>
            <person name="Wortman J."/>
            <person name="Nusbaum C."/>
            <person name="Birren B."/>
        </authorList>
    </citation>
    <scope>NUCLEOTIDE SEQUENCE [LARGE SCALE GENOMIC DNA]</scope>
    <source>
        <strain evidence="3">PRA339</strain>
    </source>
</reference>
<gene>
    <name evidence="2" type="ORF">H312_03089</name>
</gene>
<sequence>MIPNRKAETLAEIFSIYLKEGTILKTDGYPSYPNASAISNFEHKIVNHNKSFVAIDGTHTNLIECVWSHFKTLYRSKHGLYKHKLVNFIAEFN</sequence>
<dbReference type="PANTHER" id="PTHR47163:SF2">
    <property type="entry name" value="SI:DKEY-17M8.2"/>
    <property type="match status" value="1"/>
</dbReference>
<name>A0A059EXS8_9MICR</name>
<organism evidence="2 3">
    <name type="scientific">Anncaliia algerae PRA339</name>
    <dbReference type="NCBI Taxonomy" id="1288291"/>
    <lineage>
        <taxon>Eukaryota</taxon>
        <taxon>Fungi</taxon>
        <taxon>Fungi incertae sedis</taxon>
        <taxon>Microsporidia</taxon>
        <taxon>Tubulinosematoidea</taxon>
        <taxon>Tubulinosematidae</taxon>
        <taxon>Anncaliia</taxon>
    </lineage>
</organism>